<comment type="cofactor">
    <cofactor evidence="1">
        <name>Cu cation</name>
        <dbReference type="ChEBI" id="CHEBI:23378"/>
    </cofactor>
</comment>
<dbReference type="SUPFAM" id="SSF54416">
    <property type="entry name" value="Amine oxidase N-terminal region"/>
    <property type="match status" value="2"/>
</dbReference>
<dbReference type="AlphaFoldDB" id="A0AA35MGJ6"/>
<dbReference type="Pfam" id="PF01179">
    <property type="entry name" value="Cu_amine_oxid"/>
    <property type="match status" value="1"/>
</dbReference>
<feature type="active site" description="Schiff-base intermediate with substrate; via topaquinone" evidence="7">
    <location>
        <position position="378"/>
    </location>
</feature>
<protein>
    <recommendedName>
        <fullName evidence="9">Amine oxidase</fullName>
        <ecNumber evidence="9">1.4.3.-</ecNumber>
    </recommendedName>
</protein>
<gene>
    <name evidence="11" type="ORF">CCHLO57077_00003056</name>
</gene>
<evidence type="ECO:0000256" key="4">
    <source>
        <dbReference type="ARBA" id="ARBA00022772"/>
    </source>
</evidence>
<evidence type="ECO:0000256" key="9">
    <source>
        <dbReference type="RuleBase" id="RU000672"/>
    </source>
</evidence>
<evidence type="ECO:0000256" key="2">
    <source>
        <dbReference type="ARBA" id="ARBA00007983"/>
    </source>
</evidence>
<evidence type="ECO:0000256" key="1">
    <source>
        <dbReference type="ARBA" id="ARBA00001935"/>
    </source>
</evidence>
<dbReference type="EC" id="1.4.3.-" evidence="9"/>
<keyword evidence="6 9" id="KW-0186">Copper</keyword>
<feature type="active site" description="Proton acceptor" evidence="7">
    <location>
        <position position="294"/>
    </location>
</feature>
<evidence type="ECO:0000256" key="3">
    <source>
        <dbReference type="ARBA" id="ARBA00022723"/>
    </source>
</evidence>
<dbReference type="Gene3D" id="2.70.98.20">
    <property type="entry name" value="Copper amine oxidase, catalytic domain"/>
    <property type="match status" value="1"/>
</dbReference>
<dbReference type="Proteomes" id="UP001160390">
    <property type="component" value="Unassembled WGS sequence"/>
</dbReference>
<keyword evidence="3 9" id="KW-0479">Metal-binding</keyword>
<dbReference type="GO" id="GO:0005507">
    <property type="term" value="F:copper ion binding"/>
    <property type="evidence" value="ECO:0007669"/>
    <property type="project" value="InterPro"/>
</dbReference>
<dbReference type="PANTHER" id="PTHR10638:SF91">
    <property type="entry name" value="AMINE OXIDASE"/>
    <property type="match status" value="1"/>
</dbReference>
<keyword evidence="4 7" id="KW-0801">TPQ</keyword>
<feature type="domain" description="Copper amine oxidase catalytic" evidence="10">
    <location>
        <begin position="250"/>
        <end position="469"/>
    </location>
</feature>
<dbReference type="InterPro" id="IPR016182">
    <property type="entry name" value="Cu_amine_oxidase_N-reg"/>
</dbReference>
<proteinExistence type="inferred from homology"/>
<dbReference type="InterPro" id="IPR036460">
    <property type="entry name" value="Cu_amine_oxidase_C_sf"/>
</dbReference>
<sequence length="470" mass="52154">MSPTNPNRPHPLSRVSEAEFQCACDIIVGIHGPVTSLFFRSIYAKEPDKASLVPFLEAEHAATLTEDTEHPPRLAQVEYDIIRSTEHEHIRSVVNLETEQLVSSDSAEKLFKPIKHPPPVSKFSITSDPWPYGGPDELDSPRYMQGLVFARDCSHNNLDANHYAYPIPITPVLDWVTKKLVRVDRLATGGAEDGLEPHSRSEAPRVLFERNRSADYVPELLDCPLRQDLRPIHIPQPEGASFSVHSDVSPPREGAVLHDICYDNRPILYRLSYSELTVPYGDPRPPYHRKQAFDFGDGGAGRAANSLELGCDCLGAIYYLDSFLAAADGSLTPAKSVVCLHEQDNGILWKHTNYRTSRGVVARLGELVVQFVVTLANYEYIFAFKLDLAGSITIETRATGIMSVVPIDEGKSSKYGNVVAPGILAQNHQHIFAVRIDPAVDSYRAGDTQVVVEETHGRKMEPRTSPHGNY</sequence>
<evidence type="ECO:0000256" key="5">
    <source>
        <dbReference type="ARBA" id="ARBA00023002"/>
    </source>
</evidence>
<name>A0AA35MGJ6_9HYPO</name>
<comment type="PTM">
    <text evidence="8 9">Topaquinone (TPQ) is generated by copper-dependent autoxidation of a specific tyrosyl residue.</text>
</comment>
<evidence type="ECO:0000313" key="12">
    <source>
        <dbReference type="Proteomes" id="UP001160390"/>
    </source>
</evidence>
<dbReference type="GO" id="GO:0048038">
    <property type="term" value="F:quinone binding"/>
    <property type="evidence" value="ECO:0007669"/>
    <property type="project" value="InterPro"/>
</dbReference>
<evidence type="ECO:0000313" key="11">
    <source>
        <dbReference type="EMBL" id="CAI6096567.1"/>
    </source>
</evidence>
<dbReference type="GO" id="GO:0008131">
    <property type="term" value="F:primary methylamine oxidase activity"/>
    <property type="evidence" value="ECO:0007669"/>
    <property type="project" value="InterPro"/>
</dbReference>
<accession>A0AA35MGJ6</accession>
<evidence type="ECO:0000256" key="6">
    <source>
        <dbReference type="ARBA" id="ARBA00023008"/>
    </source>
</evidence>
<dbReference type="SUPFAM" id="SSF49998">
    <property type="entry name" value="Amine oxidase catalytic domain"/>
    <property type="match status" value="1"/>
</dbReference>
<evidence type="ECO:0000256" key="8">
    <source>
        <dbReference type="PIRSR" id="PIRSR600269-51"/>
    </source>
</evidence>
<dbReference type="EMBL" id="CABFNP030001284">
    <property type="protein sequence ID" value="CAI6096567.1"/>
    <property type="molecule type" value="Genomic_DNA"/>
</dbReference>
<dbReference type="InterPro" id="IPR015798">
    <property type="entry name" value="Cu_amine_oxidase_C"/>
</dbReference>
<reference evidence="11" key="1">
    <citation type="submission" date="2023-01" db="EMBL/GenBank/DDBJ databases">
        <authorList>
            <person name="Piombo E."/>
        </authorList>
    </citation>
    <scope>NUCLEOTIDE SEQUENCE</scope>
</reference>
<dbReference type="Gene3D" id="3.10.450.40">
    <property type="match status" value="2"/>
</dbReference>
<comment type="caution">
    <text evidence="11">The sequence shown here is derived from an EMBL/GenBank/DDBJ whole genome shotgun (WGS) entry which is preliminary data.</text>
</comment>
<dbReference type="InterPro" id="IPR049948">
    <property type="entry name" value="Cu_Am_ox_TPQ-bd"/>
</dbReference>
<comment type="similarity">
    <text evidence="2 9">Belongs to the copper/topaquinone oxidase family.</text>
</comment>
<keyword evidence="5 9" id="KW-0560">Oxidoreductase</keyword>
<evidence type="ECO:0000256" key="7">
    <source>
        <dbReference type="PIRSR" id="PIRSR600269-50"/>
    </source>
</evidence>
<evidence type="ECO:0000259" key="10">
    <source>
        <dbReference type="Pfam" id="PF01179"/>
    </source>
</evidence>
<comment type="cofactor">
    <cofactor evidence="9">
        <name>Cu cation</name>
        <dbReference type="ChEBI" id="CHEBI:23378"/>
    </cofactor>
    <text evidence="9">Contains 1 topaquinone per subunit.</text>
</comment>
<dbReference type="PROSITE" id="PS01164">
    <property type="entry name" value="COPPER_AMINE_OXID_1"/>
    <property type="match status" value="1"/>
</dbReference>
<dbReference type="GO" id="GO:0009308">
    <property type="term" value="P:amine metabolic process"/>
    <property type="evidence" value="ECO:0007669"/>
    <property type="project" value="UniProtKB-UniRule"/>
</dbReference>
<feature type="modified residue" description="2',4',5'-topaquinone" evidence="8">
    <location>
        <position position="378"/>
    </location>
</feature>
<organism evidence="11 12">
    <name type="scientific">Clonostachys chloroleuca</name>
    <dbReference type="NCBI Taxonomy" id="1926264"/>
    <lineage>
        <taxon>Eukaryota</taxon>
        <taxon>Fungi</taxon>
        <taxon>Dikarya</taxon>
        <taxon>Ascomycota</taxon>
        <taxon>Pezizomycotina</taxon>
        <taxon>Sordariomycetes</taxon>
        <taxon>Hypocreomycetidae</taxon>
        <taxon>Hypocreales</taxon>
        <taxon>Bionectriaceae</taxon>
        <taxon>Clonostachys</taxon>
    </lineage>
</organism>
<dbReference type="InterPro" id="IPR000269">
    <property type="entry name" value="Cu_amine_oxidase"/>
</dbReference>
<dbReference type="PANTHER" id="PTHR10638">
    <property type="entry name" value="COPPER AMINE OXIDASE"/>
    <property type="match status" value="1"/>
</dbReference>
<keyword evidence="12" id="KW-1185">Reference proteome</keyword>